<protein>
    <submittedName>
        <fullName evidence="5">Cold-shock protein</fullName>
    </submittedName>
</protein>
<gene>
    <name evidence="5" type="primary">csp_3</name>
    <name evidence="5" type="ORF">IWT30_01338</name>
</gene>
<organism evidence="5 6">
    <name type="scientific">Secundilactobacillus mixtipabuli</name>
    <dbReference type="NCBI Taxonomy" id="1435342"/>
    <lineage>
        <taxon>Bacteria</taxon>
        <taxon>Bacillati</taxon>
        <taxon>Bacillota</taxon>
        <taxon>Bacilli</taxon>
        <taxon>Lactobacillales</taxon>
        <taxon>Lactobacillaceae</taxon>
        <taxon>Secundilactobacillus</taxon>
    </lineage>
</organism>
<dbReference type="CDD" id="cd00164">
    <property type="entry name" value="S1_like"/>
    <property type="match status" value="1"/>
</dbReference>
<dbReference type="Proteomes" id="UP000198374">
    <property type="component" value="Unassembled WGS sequence"/>
</dbReference>
<evidence type="ECO:0000313" key="5">
    <source>
        <dbReference type="EMBL" id="GAW99369.1"/>
    </source>
</evidence>
<dbReference type="PANTHER" id="PTHR11544">
    <property type="entry name" value="COLD SHOCK DOMAIN CONTAINING PROTEINS"/>
    <property type="match status" value="1"/>
</dbReference>
<dbReference type="InterPro" id="IPR002059">
    <property type="entry name" value="CSP_DNA-bd"/>
</dbReference>
<dbReference type="GO" id="GO:0005737">
    <property type="term" value="C:cytoplasm"/>
    <property type="evidence" value="ECO:0007669"/>
    <property type="project" value="UniProtKB-SubCell"/>
</dbReference>
<dbReference type="InterPro" id="IPR050181">
    <property type="entry name" value="Cold_shock_domain"/>
</dbReference>
<dbReference type="InterPro" id="IPR012340">
    <property type="entry name" value="NA-bd_OB-fold"/>
</dbReference>
<dbReference type="SUPFAM" id="SSF50249">
    <property type="entry name" value="Nucleic acid-binding proteins"/>
    <property type="match status" value="1"/>
</dbReference>
<dbReference type="RefSeq" id="WP_089109167.1">
    <property type="nucleotide sequence ID" value="NZ_BCMF01000006.1"/>
</dbReference>
<keyword evidence="2" id="KW-0963">Cytoplasm</keyword>
<dbReference type="Pfam" id="PF00313">
    <property type="entry name" value="CSD"/>
    <property type="match status" value="1"/>
</dbReference>
<proteinExistence type="predicted"/>
<dbReference type="GO" id="GO:0003676">
    <property type="term" value="F:nucleic acid binding"/>
    <property type="evidence" value="ECO:0007669"/>
    <property type="project" value="InterPro"/>
</dbReference>
<feature type="domain" description="CSD" evidence="4">
    <location>
        <begin position="1"/>
        <end position="65"/>
    </location>
</feature>
<dbReference type="SMART" id="SM00357">
    <property type="entry name" value="CSP"/>
    <property type="match status" value="1"/>
</dbReference>
<sequence length="76" mass="8271">MIKGTVERYNEQSGFGFIKSETGESIFVHFTGIEMSGFKKLTPGQEVEFVIVEGQKGSQAARVRPVSNTAASDAEE</sequence>
<dbReference type="PIRSF" id="PIRSF002599">
    <property type="entry name" value="Cold_shock_A"/>
    <property type="match status" value="1"/>
</dbReference>
<feature type="compositionally biased region" description="Polar residues" evidence="3">
    <location>
        <begin position="66"/>
        <end position="76"/>
    </location>
</feature>
<accession>A0A1Z5IC83</accession>
<dbReference type="AlphaFoldDB" id="A0A1Z5IC83"/>
<dbReference type="InterPro" id="IPR012156">
    <property type="entry name" value="Cold_shock_CspA"/>
</dbReference>
<feature type="region of interest" description="Disordered" evidence="3">
    <location>
        <begin position="56"/>
        <end position="76"/>
    </location>
</feature>
<evidence type="ECO:0000256" key="2">
    <source>
        <dbReference type="ARBA" id="ARBA00022490"/>
    </source>
</evidence>
<keyword evidence="6" id="KW-1185">Reference proteome</keyword>
<reference evidence="5 6" key="1">
    <citation type="submission" date="2015-11" db="EMBL/GenBank/DDBJ databases">
        <title>Draft genome sequences of new species of the genus Lactobacillus isolated from orchardgrass silage.</title>
        <authorList>
            <person name="Tohno M."/>
            <person name="Tanizawa Y."/>
            <person name="Arita M."/>
        </authorList>
    </citation>
    <scope>NUCLEOTIDE SEQUENCE [LARGE SCALE GENOMIC DNA]</scope>
    <source>
        <strain evidence="5 6">IWT30</strain>
    </source>
</reference>
<dbReference type="OrthoDB" id="9805039at2"/>
<name>A0A1Z5IC83_9LACO</name>
<dbReference type="PRINTS" id="PR00050">
    <property type="entry name" value="COLDSHOCK"/>
</dbReference>
<evidence type="ECO:0000259" key="4">
    <source>
        <dbReference type="PROSITE" id="PS51857"/>
    </source>
</evidence>
<evidence type="ECO:0000256" key="1">
    <source>
        <dbReference type="ARBA" id="ARBA00004496"/>
    </source>
</evidence>
<evidence type="ECO:0000256" key="3">
    <source>
        <dbReference type="SAM" id="MobiDB-lite"/>
    </source>
</evidence>
<dbReference type="Gene3D" id="2.40.50.140">
    <property type="entry name" value="Nucleic acid-binding proteins"/>
    <property type="match status" value="1"/>
</dbReference>
<comment type="subcellular location">
    <subcellularLocation>
        <location evidence="1">Cytoplasm</location>
    </subcellularLocation>
</comment>
<comment type="caution">
    <text evidence="5">The sequence shown here is derived from an EMBL/GenBank/DDBJ whole genome shotgun (WGS) entry which is preliminary data.</text>
</comment>
<dbReference type="EMBL" id="BCMF01000006">
    <property type="protein sequence ID" value="GAW99369.1"/>
    <property type="molecule type" value="Genomic_DNA"/>
</dbReference>
<dbReference type="InterPro" id="IPR011129">
    <property type="entry name" value="CSD"/>
</dbReference>
<evidence type="ECO:0000313" key="6">
    <source>
        <dbReference type="Proteomes" id="UP000198374"/>
    </source>
</evidence>
<dbReference type="PROSITE" id="PS51857">
    <property type="entry name" value="CSD_2"/>
    <property type="match status" value="1"/>
</dbReference>